<protein>
    <recommendedName>
        <fullName evidence="4">DUF5011 domain-containing protein</fullName>
    </recommendedName>
</protein>
<name>A0A553IJG3_ACHLA</name>
<comment type="caution">
    <text evidence="2">The sequence shown here is derived from an EMBL/GenBank/DDBJ whole genome shotgun (WGS) entry which is preliminary data.</text>
</comment>
<evidence type="ECO:0008006" key="4">
    <source>
        <dbReference type="Google" id="ProtNLM"/>
    </source>
</evidence>
<dbReference type="PANTHER" id="PTHR24273:SF32">
    <property type="entry name" value="HYALIN"/>
    <property type="match status" value="1"/>
</dbReference>
<keyword evidence="1" id="KW-0472">Membrane</keyword>
<keyword evidence="1" id="KW-0812">Transmembrane</keyword>
<keyword evidence="1" id="KW-1133">Transmembrane helix</keyword>
<evidence type="ECO:0000313" key="3">
    <source>
        <dbReference type="Proteomes" id="UP000315938"/>
    </source>
</evidence>
<dbReference type="PANTHER" id="PTHR24273">
    <property type="entry name" value="FI04643P-RELATED"/>
    <property type="match status" value="1"/>
</dbReference>
<dbReference type="GeneID" id="41338424"/>
<evidence type="ECO:0000256" key="1">
    <source>
        <dbReference type="SAM" id="Phobius"/>
    </source>
</evidence>
<dbReference type="AlphaFoldDB" id="A0A553IJG3"/>
<accession>A0A553IJG3</accession>
<proteinExistence type="predicted"/>
<organism evidence="2 3">
    <name type="scientific">Acholeplasma laidlawii</name>
    <dbReference type="NCBI Taxonomy" id="2148"/>
    <lineage>
        <taxon>Bacteria</taxon>
        <taxon>Bacillati</taxon>
        <taxon>Mycoplasmatota</taxon>
        <taxon>Mollicutes</taxon>
        <taxon>Acholeplasmatales</taxon>
        <taxon>Acholeplasmataceae</taxon>
        <taxon>Acholeplasma</taxon>
    </lineage>
</organism>
<reference evidence="2 3" key="1">
    <citation type="submission" date="2019-07" db="EMBL/GenBank/DDBJ databases">
        <title>Genome sequence of Acholeplasma laidlawii strain with increased resistance to erythromycin.</title>
        <authorList>
            <person name="Medvedeva E.S."/>
            <person name="Baranova N.B."/>
            <person name="Siniagina M.N."/>
            <person name="Mouzykantov A."/>
            <person name="Chernova O.A."/>
            <person name="Chernov V.M."/>
        </authorList>
    </citation>
    <scope>NUCLEOTIDE SEQUENCE [LARGE SCALE GENOMIC DNA]</scope>
    <source>
        <strain evidence="2 3">PG8REry</strain>
    </source>
</reference>
<sequence>MLSFFNLLMNIAILWTNEVILMPIGASLDKYKNLPEATLYVNDEVAVDKLMYYEYEINYTSFSVIRTHVVGTYTVWYRAHFPTLGFESEVAITFIVKDTMPPTITGPMDFYVDVGTKSIDYKTLINYTDNYTVDKDLILNIYAGQVNLNQLGSYQVTYSVKDKAFNESIWVTTIHVVDNVKPVIKQKAGITILIGEALNLDKFFTFSDNYDTVLDVSYDDTLIHYQNPGSYPLSVTVKDQSGNEVTVDVQVQVVDTTSPVIVLKTNNIKVNYLTDLTNDYLRSFIIDVKDNVDSLNIEDVLITSYIDTHILGKYEVIYNIRDSNSLIGEAKLAVEVIDNEAPKVSMREDIYVDVHSLEPYIYDYLIIEDNYNKLEDLTITKTGSITMSKLGAYRVIIKVVDQAKNVAEYPVIVNVIDQIAPVLKVPSELMITNFLRPDYLKIIEVKDNYDKDIVVIIEDADMNYKELGEHQVTIRAIDSSLNETVEHIVIKIIDLSYPEIILKTHQVYLPYGVDSVDYLSYVESVFDSYDKDLSIFDIKYKSTLDFNKVGLYQVIYELTDKSNNVGTQLLYIYLTDFEKPVIEATHITIKKGAYFNYKDHVTAYDNYDGDISNLVKMNPQFVPIQQVGYYEILFYVHDSSGNYSEIKVLLTIEATNDVMDYIYYIVGGVIILGSIIIYYIYIKKRENI</sequence>
<dbReference type="Gene3D" id="2.60.40.10">
    <property type="entry name" value="Immunoglobulins"/>
    <property type="match status" value="4"/>
</dbReference>
<dbReference type="EMBL" id="VKID01000001">
    <property type="protein sequence ID" value="TRY00312.1"/>
    <property type="molecule type" value="Genomic_DNA"/>
</dbReference>
<evidence type="ECO:0000313" key="2">
    <source>
        <dbReference type="EMBL" id="TRY00312.1"/>
    </source>
</evidence>
<feature type="transmembrane region" description="Helical" evidence="1">
    <location>
        <begin position="661"/>
        <end position="682"/>
    </location>
</feature>
<dbReference type="Proteomes" id="UP000315938">
    <property type="component" value="Unassembled WGS sequence"/>
</dbReference>
<gene>
    <name evidence="2" type="ORF">FNV44_04490</name>
</gene>
<dbReference type="InterPro" id="IPR013783">
    <property type="entry name" value="Ig-like_fold"/>
</dbReference>
<dbReference type="RefSeq" id="WP_012242191.1">
    <property type="nucleotide sequence ID" value="NZ_JACAOE010000001.1"/>
</dbReference>